<name>F2NDM8_DESAR</name>
<protein>
    <recommendedName>
        <fullName evidence="4">SdpI family protein</fullName>
    </recommendedName>
</protein>
<reference evidence="2 3" key="1">
    <citation type="journal article" date="2011" name="Stand. Genomic Sci.">
        <title>Complete genome sequence of the acetate-degrading sulfate reducer Desulfobacca acetoxidans type strain (ASRB2).</title>
        <authorList>
            <person name="Goker M."/>
            <person name="Teshima H."/>
            <person name="Lapidus A."/>
            <person name="Nolan M."/>
            <person name="Lucas S."/>
            <person name="Hammon N."/>
            <person name="Deshpande S."/>
            <person name="Cheng J.F."/>
            <person name="Tapia R."/>
            <person name="Han C."/>
            <person name="Goodwin L."/>
            <person name="Pitluck S."/>
            <person name="Huntemann M."/>
            <person name="Liolios K."/>
            <person name="Ivanova N."/>
            <person name="Pagani I."/>
            <person name="Mavromatis K."/>
            <person name="Ovchinikova G."/>
            <person name="Pati A."/>
            <person name="Chen A."/>
            <person name="Palaniappan K."/>
            <person name="Land M."/>
            <person name="Hauser L."/>
            <person name="Brambilla E.M."/>
            <person name="Rohde M."/>
            <person name="Spring S."/>
            <person name="Detter J.C."/>
            <person name="Woyke T."/>
            <person name="Bristow J."/>
            <person name="Eisen J.A."/>
            <person name="Markowitz V."/>
            <person name="Hugenholtz P."/>
            <person name="Kyrpides N.C."/>
            <person name="Klenk H.P."/>
        </authorList>
    </citation>
    <scope>NUCLEOTIDE SEQUENCE [LARGE SCALE GENOMIC DNA]</scope>
    <source>
        <strain evidence="3">ATCC 700848 / DSM 11109 / ASRB2</strain>
    </source>
</reference>
<proteinExistence type="predicted"/>
<feature type="transmembrane region" description="Helical" evidence="1">
    <location>
        <begin position="72"/>
        <end position="91"/>
    </location>
</feature>
<reference evidence="3" key="2">
    <citation type="submission" date="2011-03" db="EMBL/GenBank/DDBJ databases">
        <title>The complete genome of Desulfobacca acetoxidans DSM 11109.</title>
        <authorList>
            <consortium name="US DOE Joint Genome Institute (JGI-PGF)"/>
            <person name="Lucas S."/>
            <person name="Copeland A."/>
            <person name="Lapidus A."/>
            <person name="Bruce D."/>
            <person name="Goodwin L."/>
            <person name="Pitluck S."/>
            <person name="Peters L."/>
            <person name="Kyrpides N."/>
            <person name="Mavromatis K."/>
            <person name="Ivanova N."/>
            <person name="Ovchinnikova G."/>
            <person name="Teshima H."/>
            <person name="Detter J.C."/>
            <person name="Han C."/>
            <person name="Land M."/>
            <person name="Hauser L."/>
            <person name="Markowitz V."/>
            <person name="Cheng J.-F."/>
            <person name="Hugenholtz P."/>
            <person name="Woyke T."/>
            <person name="Wu D."/>
            <person name="Spring S."/>
            <person name="Schueler E."/>
            <person name="Brambilla E."/>
            <person name="Klenk H.-P."/>
            <person name="Eisen J.A."/>
        </authorList>
    </citation>
    <scope>NUCLEOTIDE SEQUENCE [LARGE SCALE GENOMIC DNA]</scope>
    <source>
        <strain evidence="3">ATCC 700848 / DSM 11109 / ASRB2</strain>
    </source>
</reference>
<dbReference type="Proteomes" id="UP000000483">
    <property type="component" value="Chromosome"/>
</dbReference>
<gene>
    <name evidence="2" type="ordered locus">Desac_2483</name>
</gene>
<evidence type="ECO:0000313" key="3">
    <source>
        <dbReference type="Proteomes" id="UP000000483"/>
    </source>
</evidence>
<dbReference type="KEGG" id="dao:Desac_2483"/>
<dbReference type="STRING" id="880072.Desac_2483"/>
<feature type="transmembrane region" description="Helical" evidence="1">
    <location>
        <begin position="6"/>
        <end position="27"/>
    </location>
</feature>
<dbReference type="HOGENOM" id="CLU_1802995_0_0_7"/>
<feature type="transmembrane region" description="Helical" evidence="1">
    <location>
        <begin position="48"/>
        <end position="66"/>
    </location>
</feature>
<evidence type="ECO:0008006" key="4">
    <source>
        <dbReference type="Google" id="ProtNLM"/>
    </source>
</evidence>
<sequence length="143" mass="16135">MIPPLPLFIVGAVLCGLSILMLCWHPGPNAWIGVRLPWTYADRELWDTSWRLGIVLVLGMGLGAFISWQVFIAATVVLLGVSLGCPMVIYYRKYGTLRFWKDQGWIAYHPVVRCRHCGHYQKLPDDAALSTAQCEACGRPYRI</sequence>
<dbReference type="eggNOG" id="COG5658">
    <property type="taxonomic scope" value="Bacteria"/>
</dbReference>
<accession>F2NDM8</accession>
<organism evidence="2 3">
    <name type="scientific">Desulfobacca acetoxidans (strain ATCC 700848 / DSM 11109 / ASRB2)</name>
    <dbReference type="NCBI Taxonomy" id="880072"/>
    <lineage>
        <taxon>Bacteria</taxon>
        <taxon>Pseudomonadati</taxon>
        <taxon>Thermodesulfobacteriota</taxon>
        <taxon>Desulfobaccia</taxon>
        <taxon>Desulfobaccales</taxon>
        <taxon>Desulfobaccaceae</taxon>
        <taxon>Desulfobacca</taxon>
    </lineage>
</organism>
<dbReference type="OrthoDB" id="9808690at2"/>
<dbReference type="EMBL" id="CP002629">
    <property type="protein sequence ID" value="AEB10304.1"/>
    <property type="molecule type" value="Genomic_DNA"/>
</dbReference>
<keyword evidence="3" id="KW-1185">Reference proteome</keyword>
<keyword evidence="1" id="KW-0472">Membrane</keyword>
<keyword evidence="1" id="KW-0812">Transmembrane</keyword>
<dbReference type="RefSeq" id="WP_013707413.1">
    <property type="nucleotide sequence ID" value="NC_015388.1"/>
</dbReference>
<evidence type="ECO:0000256" key="1">
    <source>
        <dbReference type="SAM" id="Phobius"/>
    </source>
</evidence>
<evidence type="ECO:0000313" key="2">
    <source>
        <dbReference type="EMBL" id="AEB10304.1"/>
    </source>
</evidence>
<dbReference type="AlphaFoldDB" id="F2NDM8"/>
<keyword evidence="1" id="KW-1133">Transmembrane helix</keyword>